<dbReference type="InterPro" id="IPR011008">
    <property type="entry name" value="Dimeric_a/b-barrel"/>
</dbReference>
<protein>
    <submittedName>
        <fullName evidence="5">Lrp/AsnC family transcriptional regulator</fullName>
    </submittedName>
</protein>
<dbReference type="RefSeq" id="WP_379594964.1">
    <property type="nucleotide sequence ID" value="NZ_JBHRTN010000007.1"/>
</dbReference>
<sequence>MQSPNLDAIDRRMLRLLRADGRMSNAALAEAVGLSPSACLRRLRLLEQGGAIRGYTAILAAPDASSRTVVIVQITLEKQTEDAFNRFEAAVRQCPEICECYLMTGASDYLVRVEARDAADYERIHKEQLSRMPGVSRIQSAFAIRTVVQGAAPAWVEE</sequence>
<dbReference type="Proteomes" id="UP001595593">
    <property type="component" value="Unassembled WGS sequence"/>
</dbReference>
<dbReference type="Pfam" id="PF13404">
    <property type="entry name" value="HTH_AsnC-type"/>
    <property type="match status" value="1"/>
</dbReference>
<dbReference type="Gene3D" id="3.30.70.920">
    <property type="match status" value="1"/>
</dbReference>
<dbReference type="InterPro" id="IPR019888">
    <property type="entry name" value="Tscrpt_reg_AsnC-like"/>
</dbReference>
<dbReference type="CDD" id="cd00090">
    <property type="entry name" value="HTH_ARSR"/>
    <property type="match status" value="1"/>
</dbReference>
<dbReference type="InterPro" id="IPR036388">
    <property type="entry name" value="WH-like_DNA-bd_sf"/>
</dbReference>
<dbReference type="InterPro" id="IPR011991">
    <property type="entry name" value="ArsR-like_HTH"/>
</dbReference>
<evidence type="ECO:0000256" key="3">
    <source>
        <dbReference type="ARBA" id="ARBA00023163"/>
    </source>
</evidence>
<evidence type="ECO:0000256" key="2">
    <source>
        <dbReference type="ARBA" id="ARBA00023125"/>
    </source>
</evidence>
<proteinExistence type="predicted"/>
<dbReference type="InterPro" id="IPR019887">
    <property type="entry name" value="Tscrpt_reg_AsnC/Lrp_C"/>
</dbReference>
<accession>A0ABV7G2J6</accession>
<name>A0ABV7G2J6_9PROT</name>
<keyword evidence="6" id="KW-1185">Reference proteome</keyword>
<evidence type="ECO:0000259" key="4">
    <source>
        <dbReference type="PROSITE" id="PS50956"/>
    </source>
</evidence>
<dbReference type="SUPFAM" id="SSF46785">
    <property type="entry name" value="Winged helix' DNA-binding domain"/>
    <property type="match status" value="1"/>
</dbReference>
<keyword evidence="3" id="KW-0804">Transcription</keyword>
<feature type="domain" description="HTH asnC-type" evidence="4">
    <location>
        <begin position="6"/>
        <end position="59"/>
    </location>
</feature>
<dbReference type="SUPFAM" id="SSF54909">
    <property type="entry name" value="Dimeric alpha+beta barrel"/>
    <property type="match status" value="1"/>
</dbReference>
<dbReference type="EMBL" id="JBHRTN010000007">
    <property type="protein sequence ID" value="MFC3124542.1"/>
    <property type="molecule type" value="Genomic_DNA"/>
</dbReference>
<dbReference type="InterPro" id="IPR036390">
    <property type="entry name" value="WH_DNA-bd_sf"/>
</dbReference>
<dbReference type="SMART" id="SM00344">
    <property type="entry name" value="HTH_ASNC"/>
    <property type="match status" value="1"/>
</dbReference>
<dbReference type="PROSITE" id="PS50956">
    <property type="entry name" value="HTH_ASNC_2"/>
    <property type="match status" value="1"/>
</dbReference>
<dbReference type="PANTHER" id="PTHR30154:SF34">
    <property type="entry name" value="TRANSCRIPTIONAL REGULATOR AZLB"/>
    <property type="match status" value="1"/>
</dbReference>
<keyword evidence="1" id="KW-0805">Transcription regulation</keyword>
<comment type="caution">
    <text evidence="5">The sequence shown here is derived from an EMBL/GenBank/DDBJ whole genome shotgun (WGS) entry which is preliminary data.</text>
</comment>
<evidence type="ECO:0000313" key="5">
    <source>
        <dbReference type="EMBL" id="MFC3124542.1"/>
    </source>
</evidence>
<organism evidence="5 6">
    <name type="scientific">Teichococcus globiformis</name>
    <dbReference type="NCBI Taxonomy" id="2307229"/>
    <lineage>
        <taxon>Bacteria</taxon>
        <taxon>Pseudomonadati</taxon>
        <taxon>Pseudomonadota</taxon>
        <taxon>Alphaproteobacteria</taxon>
        <taxon>Acetobacterales</taxon>
        <taxon>Roseomonadaceae</taxon>
        <taxon>Roseomonas</taxon>
    </lineage>
</organism>
<reference evidence="6" key="1">
    <citation type="journal article" date="2019" name="Int. J. Syst. Evol. Microbiol.">
        <title>The Global Catalogue of Microorganisms (GCM) 10K type strain sequencing project: providing services to taxonomists for standard genome sequencing and annotation.</title>
        <authorList>
            <consortium name="The Broad Institute Genomics Platform"/>
            <consortium name="The Broad Institute Genome Sequencing Center for Infectious Disease"/>
            <person name="Wu L."/>
            <person name="Ma J."/>
        </authorList>
    </citation>
    <scope>NUCLEOTIDE SEQUENCE [LARGE SCALE GENOMIC DNA]</scope>
    <source>
        <strain evidence="6">KCTC 52094</strain>
    </source>
</reference>
<evidence type="ECO:0000313" key="6">
    <source>
        <dbReference type="Proteomes" id="UP001595593"/>
    </source>
</evidence>
<dbReference type="InterPro" id="IPR019885">
    <property type="entry name" value="Tscrpt_reg_HTH_AsnC-type_CS"/>
</dbReference>
<dbReference type="InterPro" id="IPR000485">
    <property type="entry name" value="AsnC-type_HTH_dom"/>
</dbReference>
<dbReference type="Gene3D" id="1.10.10.10">
    <property type="entry name" value="Winged helix-like DNA-binding domain superfamily/Winged helix DNA-binding domain"/>
    <property type="match status" value="1"/>
</dbReference>
<keyword evidence="2" id="KW-0238">DNA-binding</keyword>
<dbReference type="PRINTS" id="PR00033">
    <property type="entry name" value="HTHASNC"/>
</dbReference>
<dbReference type="PROSITE" id="PS00519">
    <property type="entry name" value="HTH_ASNC_1"/>
    <property type="match status" value="1"/>
</dbReference>
<dbReference type="PANTHER" id="PTHR30154">
    <property type="entry name" value="LEUCINE-RESPONSIVE REGULATORY PROTEIN"/>
    <property type="match status" value="1"/>
</dbReference>
<dbReference type="Pfam" id="PF01037">
    <property type="entry name" value="AsnC_trans_reg"/>
    <property type="match status" value="1"/>
</dbReference>
<gene>
    <name evidence="5" type="ORF">ACFOD4_05655</name>
</gene>
<evidence type="ECO:0000256" key="1">
    <source>
        <dbReference type="ARBA" id="ARBA00023015"/>
    </source>
</evidence>